<accession>A0AAP2E0N3</accession>
<dbReference type="PANTHER" id="PTHR34219">
    <property type="entry name" value="IRON-REGULATED INNER MEMBRANE PROTEIN-RELATED"/>
    <property type="match status" value="1"/>
</dbReference>
<keyword evidence="1" id="KW-1133">Transmembrane helix</keyword>
<comment type="caution">
    <text evidence="2">The sequence shown here is derived from an EMBL/GenBank/DDBJ whole genome shotgun (WGS) entry which is preliminary data.</text>
</comment>
<reference evidence="2 3" key="1">
    <citation type="submission" date="2021-05" db="EMBL/GenBank/DDBJ databases">
        <title>A Polyphasic approach of four new species of the genus Ohtaekwangia: Ohtaekwangia histidinii sp. nov., Ohtaekwangia cretensis sp. nov., Ohtaekwangia indiensis sp. nov., Ohtaekwangia reichenbachii sp. nov. from diverse environment.</title>
        <authorList>
            <person name="Octaviana S."/>
        </authorList>
    </citation>
    <scope>NUCLEOTIDE SEQUENCE [LARGE SCALE GENOMIC DNA]</scope>
    <source>
        <strain evidence="2 3">PWU5</strain>
    </source>
</reference>
<keyword evidence="3" id="KW-1185">Reference proteome</keyword>
<feature type="transmembrane region" description="Helical" evidence="1">
    <location>
        <begin position="12"/>
        <end position="33"/>
    </location>
</feature>
<feature type="transmembrane region" description="Helical" evidence="1">
    <location>
        <begin position="203"/>
        <end position="226"/>
    </location>
</feature>
<organism evidence="2 3">
    <name type="scientific">Dawidia cretensis</name>
    <dbReference type="NCBI Taxonomy" id="2782350"/>
    <lineage>
        <taxon>Bacteria</taxon>
        <taxon>Pseudomonadati</taxon>
        <taxon>Bacteroidota</taxon>
        <taxon>Cytophagia</taxon>
        <taxon>Cytophagales</taxon>
        <taxon>Chryseotaleaceae</taxon>
        <taxon>Dawidia</taxon>
    </lineage>
</organism>
<dbReference type="InterPro" id="IPR005625">
    <property type="entry name" value="PepSY-ass_TM"/>
</dbReference>
<dbReference type="AlphaFoldDB" id="A0AAP2E0N3"/>
<name>A0AAP2E0N3_9BACT</name>
<dbReference type="PANTHER" id="PTHR34219:SF3">
    <property type="entry name" value="BLL7967 PROTEIN"/>
    <property type="match status" value="1"/>
</dbReference>
<gene>
    <name evidence="2" type="ORF">KK062_16535</name>
</gene>
<feature type="transmembrane region" description="Helical" evidence="1">
    <location>
        <begin position="350"/>
        <end position="371"/>
    </location>
</feature>
<dbReference type="Proteomes" id="UP001319080">
    <property type="component" value="Unassembled WGS sequence"/>
</dbReference>
<sequence>MIKQALLFLHRWLGIVSGIVVVVVSITGAIFVFEEELFQVFHPALTHVEPGETLVDINTLKASAQAALGQEKTINFVSIYGDPSRAYYFSANKRNAESTSWWEKDEILYYNQVFVNPYTGQVLGTIDKSTEFFYFMRRIHQNLLLRRDIGNMIVGWSVTIFVFILITGIVLWWPQRVAQIKQSIAIKWNAKWKRVNYDLHNVLGFYAFIFALIIALTGLTWSFVWWEESVFNAMGSTKKDVAYLNVRDTTDTATAEGVTRAWQDVRQRYNADKLLRVTFNFPTKKNARVGGLVHYHGDSWWKNADYVYYNGATGDLSLLVDHEAKGLGMKWRNSNYDIHTGKIYGWPTQVLAVFVSLICASLPITGFIMYLHRLKKEKKRTKKARKKDAAATPAIANIPYKPRMPAKRVEVKLK</sequence>
<dbReference type="EMBL" id="JAHESE010000017">
    <property type="protein sequence ID" value="MBT1709854.1"/>
    <property type="molecule type" value="Genomic_DNA"/>
</dbReference>
<dbReference type="RefSeq" id="WP_254085433.1">
    <property type="nucleotide sequence ID" value="NZ_JAHESE010000017.1"/>
</dbReference>
<dbReference type="Pfam" id="PF03929">
    <property type="entry name" value="PepSY_TM"/>
    <property type="match status" value="1"/>
</dbReference>
<feature type="transmembrane region" description="Helical" evidence="1">
    <location>
        <begin position="153"/>
        <end position="173"/>
    </location>
</feature>
<keyword evidence="1" id="KW-0472">Membrane</keyword>
<evidence type="ECO:0000313" key="2">
    <source>
        <dbReference type="EMBL" id="MBT1709854.1"/>
    </source>
</evidence>
<proteinExistence type="predicted"/>
<keyword evidence="1" id="KW-0812">Transmembrane</keyword>
<protein>
    <submittedName>
        <fullName evidence="2">PepSY domain-containing protein</fullName>
    </submittedName>
</protein>
<evidence type="ECO:0000256" key="1">
    <source>
        <dbReference type="SAM" id="Phobius"/>
    </source>
</evidence>
<evidence type="ECO:0000313" key="3">
    <source>
        <dbReference type="Proteomes" id="UP001319080"/>
    </source>
</evidence>